<gene>
    <name evidence="2" type="ORF">AWJ07_07485</name>
</gene>
<name>A0A106BXU5_SHEFR</name>
<dbReference type="Proteomes" id="UP000055702">
    <property type="component" value="Unassembled WGS sequence"/>
</dbReference>
<keyword evidence="1" id="KW-0812">Transmembrane</keyword>
<protein>
    <submittedName>
        <fullName evidence="2">Uncharacterized protein</fullName>
    </submittedName>
</protein>
<keyword evidence="1" id="KW-0472">Membrane</keyword>
<sequence>MNNTFNVKQFIVVMLLTSIWINIAEVARAMLVAFPMMEAFYAGKLAVGPMALSNALIWILWDTMLTSTLVFVYWLCAQSFGHNAKSIVISATVTCIATLGVFWVGSVNSGLGTWQMAYILVPIAWVEMIIGAFLASKLYARYG</sequence>
<feature type="transmembrane region" description="Helical" evidence="1">
    <location>
        <begin position="55"/>
        <end position="75"/>
    </location>
</feature>
<dbReference type="AlphaFoldDB" id="A0A106BXU5"/>
<evidence type="ECO:0000313" key="2">
    <source>
        <dbReference type="EMBL" id="KVX00586.1"/>
    </source>
</evidence>
<reference evidence="2 3" key="1">
    <citation type="submission" date="2016-01" db="EMBL/GenBank/DDBJ databases">
        <title>Draft genome of the antarctic isolate Shewanella frigidimarina Ag06-30.</title>
        <authorList>
            <person name="Parmeciano Di Noto G."/>
            <person name="Vazquez S."/>
            <person name="Mac Cormack W."/>
            <person name="Iriarte A."/>
            <person name="Quiroga C."/>
        </authorList>
    </citation>
    <scope>NUCLEOTIDE SEQUENCE [LARGE SCALE GENOMIC DNA]</scope>
    <source>
        <strain evidence="2 3">Ag06-30</strain>
    </source>
</reference>
<evidence type="ECO:0000313" key="3">
    <source>
        <dbReference type="Proteomes" id="UP000055702"/>
    </source>
</evidence>
<feature type="transmembrane region" description="Helical" evidence="1">
    <location>
        <begin position="12"/>
        <end position="35"/>
    </location>
</feature>
<evidence type="ECO:0000256" key="1">
    <source>
        <dbReference type="SAM" id="Phobius"/>
    </source>
</evidence>
<dbReference type="EMBL" id="LRDC01000040">
    <property type="protein sequence ID" value="KVX00586.1"/>
    <property type="molecule type" value="Genomic_DNA"/>
</dbReference>
<organism evidence="2">
    <name type="scientific">Shewanella frigidimarina</name>
    <dbReference type="NCBI Taxonomy" id="56812"/>
    <lineage>
        <taxon>Bacteria</taxon>
        <taxon>Pseudomonadati</taxon>
        <taxon>Pseudomonadota</taxon>
        <taxon>Gammaproteobacteria</taxon>
        <taxon>Alteromonadales</taxon>
        <taxon>Shewanellaceae</taxon>
        <taxon>Shewanella</taxon>
    </lineage>
</organism>
<keyword evidence="1" id="KW-1133">Transmembrane helix</keyword>
<comment type="caution">
    <text evidence="2">The sequence shown here is derived from an EMBL/GenBank/DDBJ whole genome shotgun (WGS) entry which is preliminary data.</text>
</comment>
<dbReference type="RefSeq" id="WP_059746876.1">
    <property type="nucleotide sequence ID" value="NZ_LRDC01000040.1"/>
</dbReference>
<proteinExistence type="predicted"/>
<accession>A0A106BXU5</accession>
<feature type="transmembrane region" description="Helical" evidence="1">
    <location>
        <begin position="87"/>
        <end position="105"/>
    </location>
</feature>
<feature type="transmembrane region" description="Helical" evidence="1">
    <location>
        <begin position="117"/>
        <end position="140"/>
    </location>
</feature>